<dbReference type="GO" id="GO:0009055">
    <property type="term" value="F:electron transfer activity"/>
    <property type="evidence" value="ECO:0007669"/>
    <property type="project" value="InterPro"/>
</dbReference>
<dbReference type="InterPro" id="IPR052721">
    <property type="entry name" value="ET_Amicyanin"/>
</dbReference>
<keyword evidence="4" id="KW-0732">Signal</keyword>
<keyword evidence="2" id="KW-0186">Copper</keyword>
<dbReference type="Pfam" id="PF00127">
    <property type="entry name" value="Copper-bind"/>
    <property type="match status" value="1"/>
</dbReference>
<dbReference type="InterPro" id="IPR000923">
    <property type="entry name" value="BlueCu_1"/>
</dbReference>
<keyword evidence="1" id="KW-0479">Metal-binding</keyword>
<reference evidence="6 7" key="1">
    <citation type="submission" date="2018-06" db="EMBL/GenBank/DDBJ databases">
        <title>Paenibacillus montanisoli sp. nov., isolated from mountain area soil.</title>
        <authorList>
            <person name="Wu M."/>
        </authorList>
    </citation>
    <scope>NUCLEOTIDE SEQUENCE [LARGE SCALE GENOMIC DNA]</scope>
    <source>
        <strain evidence="6 7">RA17</strain>
    </source>
</reference>
<dbReference type="PANTHER" id="PTHR36507">
    <property type="entry name" value="BLL1555 PROTEIN"/>
    <property type="match status" value="1"/>
</dbReference>
<evidence type="ECO:0000256" key="1">
    <source>
        <dbReference type="ARBA" id="ARBA00022723"/>
    </source>
</evidence>
<dbReference type="RefSeq" id="WP_112885555.1">
    <property type="nucleotide sequence ID" value="NZ_QLUW01000007.1"/>
</dbReference>
<evidence type="ECO:0000256" key="3">
    <source>
        <dbReference type="SAM" id="MobiDB-lite"/>
    </source>
</evidence>
<feature type="region of interest" description="Disordered" evidence="3">
    <location>
        <begin position="82"/>
        <end position="106"/>
    </location>
</feature>
<sequence>MKKIRIIILALILAATMGMTGAYAADNADAPQSWDVSVGLKMSDDTEMFSMQPGVTYIHEGDTVTFTNKDMLAPHTVTFLAGGPPLTDPNRPADPSGSKWDGTKPLDSGQLMPGMTYTVTFTKSGAYAYYCQIHPMMRGTIVVIPKGQLIPSKVEQIAAHKEHLDETMHLAHSLREHAGETQYTVDGKGAITYKVNASIANHKVMVNAFLPGELYINAGDSVEWVNSAMEVHLAVINAPKDIPIFTEEGFNPALITPTKNTQFDGNGMVTSGFLGNMEPADLIHPSYRVTFTKPGTYTVTDVLWGFSGTIVVAPKGAAKLVVDGKAVVTDTVKKNGHVFAPLRAVAKSLNVKFAVDSKKVVSLGGKKLASTGEAAPFIKNGTTYVALDAAAQLLGKSYGWDTKALTFTITTK</sequence>
<protein>
    <recommendedName>
        <fullName evidence="5">Blue (type 1) copper domain-containing protein</fullName>
    </recommendedName>
</protein>
<evidence type="ECO:0000256" key="2">
    <source>
        <dbReference type="ARBA" id="ARBA00023008"/>
    </source>
</evidence>
<evidence type="ECO:0000259" key="5">
    <source>
        <dbReference type="Pfam" id="PF00127"/>
    </source>
</evidence>
<dbReference type="Proteomes" id="UP000249260">
    <property type="component" value="Unassembled WGS sequence"/>
</dbReference>
<dbReference type="EMBL" id="QLUW01000007">
    <property type="protein sequence ID" value="RAP73414.1"/>
    <property type="molecule type" value="Genomic_DNA"/>
</dbReference>
<proteinExistence type="predicted"/>
<evidence type="ECO:0000313" key="6">
    <source>
        <dbReference type="EMBL" id="RAP73414.1"/>
    </source>
</evidence>
<dbReference type="AlphaFoldDB" id="A0A328U0B7"/>
<accession>A0A328U0B7</accession>
<feature type="chain" id="PRO_5016350208" description="Blue (type 1) copper domain-containing protein" evidence="4">
    <location>
        <begin position="25"/>
        <end position="412"/>
    </location>
</feature>
<gene>
    <name evidence="6" type="ORF">DL346_27305</name>
</gene>
<organism evidence="6 7">
    <name type="scientific">Paenibacillus montanisoli</name>
    <dbReference type="NCBI Taxonomy" id="2081970"/>
    <lineage>
        <taxon>Bacteria</taxon>
        <taxon>Bacillati</taxon>
        <taxon>Bacillota</taxon>
        <taxon>Bacilli</taxon>
        <taxon>Bacillales</taxon>
        <taxon>Paenibacillaceae</taxon>
        <taxon>Paenibacillus</taxon>
    </lineage>
</organism>
<name>A0A328U0B7_9BACL</name>
<evidence type="ECO:0000313" key="7">
    <source>
        <dbReference type="Proteomes" id="UP000249260"/>
    </source>
</evidence>
<feature type="domain" description="Blue (type 1) copper" evidence="5">
    <location>
        <begin position="44"/>
        <end position="143"/>
    </location>
</feature>
<dbReference type="Gene3D" id="2.60.40.420">
    <property type="entry name" value="Cupredoxins - blue copper proteins"/>
    <property type="match status" value="2"/>
</dbReference>
<comment type="caution">
    <text evidence="6">The sequence shown here is derived from an EMBL/GenBank/DDBJ whole genome shotgun (WGS) entry which is preliminary data.</text>
</comment>
<evidence type="ECO:0000256" key="4">
    <source>
        <dbReference type="SAM" id="SignalP"/>
    </source>
</evidence>
<keyword evidence="7" id="KW-1185">Reference proteome</keyword>
<dbReference type="OrthoDB" id="574459at2"/>
<dbReference type="SUPFAM" id="SSF49503">
    <property type="entry name" value="Cupredoxins"/>
    <property type="match status" value="2"/>
</dbReference>
<dbReference type="PANTHER" id="PTHR36507:SF1">
    <property type="entry name" value="BLL1555 PROTEIN"/>
    <property type="match status" value="1"/>
</dbReference>
<dbReference type="GO" id="GO:0005507">
    <property type="term" value="F:copper ion binding"/>
    <property type="evidence" value="ECO:0007669"/>
    <property type="project" value="InterPro"/>
</dbReference>
<dbReference type="InterPro" id="IPR008972">
    <property type="entry name" value="Cupredoxin"/>
</dbReference>
<feature type="signal peptide" evidence="4">
    <location>
        <begin position="1"/>
        <end position="24"/>
    </location>
</feature>